<keyword evidence="1" id="KW-1133">Transmembrane helix</keyword>
<evidence type="ECO:0000313" key="3">
    <source>
        <dbReference type="EMBL" id="TFE71555.1"/>
    </source>
</evidence>
<gene>
    <name evidence="3" type="ORF">A7Q10_04470</name>
</gene>
<evidence type="ECO:0000259" key="2">
    <source>
        <dbReference type="Pfam" id="PF04892"/>
    </source>
</evidence>
<feature type="transmembrane region" description="Helical" evidence="1">
    <location>
        <begin position="46"/>
        <end position="70"/>
    </location>
</feature>
<keyword evidence="1" id="KW-0812">Transmembrane</keyword>
<dbReference type="Pfam" id="PF04892">
    <property type="entry name" value="VanZ"/>
    <property type="match status" value="1"/>
</dbReference>
<organism evidence="3 4">
    <name type="scientific">Methylacidiphilum caldifontis</name>
    <dbReference type="NCBI Taxonomy" id="2795386"/>
    <lineage>
        <taxon>Bacteria</taxon>
        <taxon>Pseudomonadati</taxon>
        <taxon>Verrucomicrobiota</taxon>
        <taxon>Methylacidiphilae</taxon>
        <taxon>Methylacidiphilales</taxon>
        <taxon>Methylacidiphilaceae</taxon>
        <taxon>Methylacidiphilum (ex Ratnadevi et al. 2023)</taxon>
    </lineage>
</organism>
<accession>A0A4Y8PGY8</accession>
<comment type="caution">
    <text evidence="3">The sequence shown here is derived from an EMBL/GenBank/DDBJ whole genome shotgun (WGS) entry which is preliminary data.</text>
</comment>
<name>A0A4Y8PGY8_9BACT</name>
<dbReference type="RefSeq" id="WP_166792807.1">
    <property type="nucleotide sequence ID" value="NZ_CP065957.1"/>
</dbReference>
<reference evidence="3 4" key="1">
    <citation type="submission" date="2016-05" db="EMBL/GenBank/DDBJ databases">
        <title>Diversity and Homogeneity among Thermoacidophilic Verrucomicrobia Methanotrophs Linked with Geographical Origin.</title>
        <authorList>
            <person name="Erikstad H.-A."/>
            <person name="Smestad N.B."/>
            <person name="Ceballos R.M."/>
            <person name="Birkeland N.-K."/>
        </authorList>
    </citation>
    <scope>NUCLEOTIDE SEQUENCE [LARGE SCALE GENOMIC DNA]</scope>
    <source>
        <strain evidence="3 4">Phi</strain>
    </source>
</reference>
<dbReference type="InterPro" id="IPR006976">
    <property type="entry name" value="VanZ-like"/>
</dbReference>
<dbReference type="Proteomes" id="UP000297713">
    <property type="component" value="Unassembled WGS sequence"/>
</dbReference>
<feature type="domain" description="VanZ-like" evidence="2">
    <location>
        <begin position="37"/>
        <end position="106"/>
    </location>
</feature>
<keyword evidence="1" id="KW-0472">Membrane</keyword>
<dbReference type="EMBL" id="LXQC01000068">
    <property type="protein sequence ID" value="TFE71555.1"/>
    <property type="molecule type" value="Genomic_DNA"/>
</dbReference>
<evidence type="ECO:0000256" key="1">
    <source>
        <dbReference type="SAM" id="Phobius"/>
    </source>
</evidence>
<protein>
    <submittedName>
        <fullName evidence="3">Teicoplanin resistance protein VanZ</fullName>
    </submittedName>
</protein>
<feature type="transmembrane region" description="Helical" evidence="1">
    <location>
        <begin position="91"/>
        <end position="112"/>
    </location>
</feature>
<dbReference type="NCBIfam" id="NF037970">
    <property type="entry name" value="vanZ_1"/>
    <property type="match status" value="1"/>
</dbReference>
<proteinExistence type="predicted"/>
<dbReference type="AlphaFoldDB" id="A0A4Y8PGY8"/>
<evidence type="ECO:0000313" key="4">
    <source>
        <dbReference type="Proteomes" id="UP000297713"/>
    </source>
</evidence>
<dbReference type="PANTHER" id="PTHR28008:SF1">
    <property type="entry name" value="DOMAIN PROTEIN, PUTATIVE (AFU_ORTHOLOGUE AFUA_3G10980)-RELATED"/>
    <property type="match status" value="1"/>
</dbReference>
<dbReference type="PANTHER" id="PTHR28008">
    <property type="entry name" value="DOMAIN PROTEIN, PUTATIVE (AFU_ORTHOLOGUE AFUA_3G10980)-RELATED"/>
    <property type="match status" value="1"/>
</dbReference>
<sequence>MQKKIGRWVVCFLYGDLLITLSSFPGQVLAQVTLSISDKILHATAYAGLGFLFSWASTRFILGIVLSSLFGALDENYQRLVPGRECDLYDWFADCFGAIIGTSLYFGLARFFSTQKKMPQEDLNSKAADGG</sequence>
<keyword evidence="4" id="KW-1185">Reference proteome</keyword>